<feature type="transmembrane region" description="Helical" evidence="1">
    <location>
        <begin position="174"/>
        <end position="195"/>
    </location>
</feature>
<dbReference type="PANTHER" id="PTHR15343">
    <property type="entry name" value="CD7"/>
    <property type="match status" value="1"/>
</dbReference>
<evidence type="ECO:0000313" key="4">
    <source>
        <dbReference type="Proteomes" id="UP000472260"/>
    </source>
</evidence>
<dbReference type="Pfam" id="PF07686">
    <property type="entry name" value="V-set"/>
    <property type="match status" value="1"/>
</dbReference>
<dbReference type="Gene3D" id="2.60.40.10">
    <property type="entry name" value="Immunoglobulins"/>
    <property type="match status" value="1"/>
</dbReference>
<keyword evidence="1" id="KW-1133">Transmembrane helix</keyword>
<sequence length="241" mass="28049">MDASVITQTPDTRRLSRFDTLRETKYLHFVPCCKNLRRLITYVFTPLIRAVGNEVIIQCATDKSPQDGVYMYKKEGASENKQEVFYYYKENTFSPKSRAYNSKVRVYGAFPKLNATFLNVNTTDIGLYWCEFHLEDKLTVGTFTWLWIEKKQEEAKEKEDKKECPEDFPPHVKMFLIVCAAMSLLCIIGFIFVFLKVKGCWGNKKYRPSNSPSDSVYEEMKRSTLDAQPSVRTFINPELLC</sequence>
<dbReference type="InterPro" id="IPR036179">
    <property type="entry name" value="Ig-like_dom_sf"/>
</dbReference>
<keyword evidence="1" id="KW-0472">Membrane</keyword>
<dbReference type="InterPro" id="IPR013106">
    <property type="entry name" value="Ig_V-set"/>
</dbReference>
<dbReference type="GO" id="GO:0016020">
    <property type="term" value="C:membrane"/>
    <property type="evidence" value="ECO:0007669"/>
    <property type="project" value="InterPro"/>
</dbReference>
<dbReference type="Ensembl" id="ENSSANT00000019777.1">
    <property type="protein sequence ID" value="ENSSANP00000018531.1"/>
    <property type="gene ID" value="ENSSANG00000009724.1"/>
</dbReference>
<dbReference type="Proteomes" id="UP000472260">
    <property type="component" value="Unassembled WGS sequence"/>
</dbReference>
<accession>A0A671LFV3</accession>
<reference evidence="3" key="2">
    <citation type="submission" date="2025-09" db="UniProtKB">
        <authorList>
            <consortium name="Ensembl"/>
        </authorList>
    </citation>
    <scope>IDENTIFICATION</scope>
</reference>
<feature type="domain" description="Immunoglobulin V-set" evidence="2">
    <location>
        <begin position="48"/>
        <end position="144"/>
    </location>
</feature>
<dbReference type="PANTHER" id="PTHR15343:SF0">
    <property type="entry name" value="T-CELL ANTIGEN CD7"/>
    <property type="match status" value="1"/>
</dbReference>
<evidence type="ECO:0000259" key="2">
    <source>
        <dbReference type="Pfam" id="PF07686"/>
    </source>
</evidence>
<organism evidence="3 4">
    <name type="scientific">Sinocyclocheilus anshuiensis</name>
    <dbReference type="NCBI Taxonomy" id="1608454"/>
    <lineage>
        <taxon>Eukaryota</taxon>
        <taxon>Metazoa</taxon>
        <taxon>Chordata</taxon>
        <taxon>Craniata</taxon>
        <taxon>Vertebrata</taxon>
        <taxon>Euteleostomi</taxon>
        <taxon>Actinopterygii</taxon>
        <taxon>Neopterygii</taxon>
        <taxon>Teleostei</taxon>
        <taxon>Ostariophysi</taxon>
        <taxon>Cypriniformes</taxon>
        <taxon>Cyprinidae</taxon>
        <taxon>Cyprininae</taxon>
        <taxon>Sinocyclocheilus</taxon>
    </lineage>
</organism>
<dbReference type="GO" id="GO:0002250">
    <property type="term" value="P:adaptive immune response"/>
    <property type="evidence" value="ECO:0007669"/>
    <property type="project" value="InterPro"/>
</dbReference>
<dbReference type="AlphaFoldDB" id="A0A671LFV3"/>
<keyword evidence="4" id="KW-1185">Reference proteome</keyword>
<dbReference type="GO" id="GO:0038023">
    <property type="term" value="F:signaling receptor activity"/>
    <property type="evidence" value="ECO:0007669"/>
    <property type="project" value="InterPro"/>
</dbReference>
<keyword evidence="1" id="KW-0812">Transmembrane</keyword>
<name>A0A671LFV3_9TELE</name>
<protein>
    <submittedName>
        <fullName evidence="3">Si:rp71-81e14.2</fullName>
    </submittedName>
</protein>
<dbReference type="InterPro" id="IPR013783">
    <property type="entry name" value="Ig-like_fold"/>
</dbReference>
<dbReference type="SUPFAM" id="SSF48726">
    <property type="entry name" value="Immunoglobulin"/>
    <property type="match status" value="1"/>
</dbReference>
<evidence type="ECO:0000313" key="3">
    <source>
        <dbReference type="Ensembl" id="ENSSANP00000018531.1"/>
    </source>
</evidence>
<evidence type="ECO:0000256" key="1">
    <source>
        <dbReference type="SAM" id="Phobius"/>
    </source>
</evidence>
<proteinExistence type="predicted"/>
<dbReference type="InterPro" id="IPR039090">
    <property type="entry name" value="CD7"/>
</dbReference>
<reference evidence="3" key="1">
    <citation type="submission" date="2025-08" db="UniProtKB">
        <authorList>
            <consortium name="Ensembl"/>
        </authorList>
    </citation>
    <scope>IDENTIFICATION</scope>
</reference>